<dbReference type="Proteomes" id="UP000268535">
    <property type="component" value="Unassembled WGS sequence"/>
</dbReference>
<feature type="region of interest" description="Disordered" evidence="1">
    <location>
        <begin position="99"/>
        <end position="120"/>
    </location>
</feature>
<evidence type="ECO:0008006" key="4">
    <source>
        <dbReference type="Google" id="ProtNLM"/>
    </source>
</evidence>
<reference evidence="3" key="1">
    <citation type="journal article" date="2018" name="Nat. Microbiol.">
        <title>Leveraging single-cell genomics to expand the fungal tree of life.</title>
        <authorList>
            <person name="Ahrendt S.R."/>
            <person name="Quandt C.A."/>
            <person name="Ciobanu D."/>
            <person name="Clum A."/>
            <person name="Salamov A."/>
            <person name="Andreopoulos B."/>
            <person name="Cheng J.F."/>
            <person name="Woyke T."/>
            <person name="Pelin A."/>
            <person name="Henrissat B."/>
            <person name="Reynolds N.K."/>
            <person name="Benny G.L."/>
            <person name="Smith M.E."/>
            <person name="James T.Y."/>
            <person name="Grigoriev I.V."/>
        </authorList>
    </citation>
    <scope>NUCLEOTIDE SEQUENCE [LARGE SCALE GENOMIC DNA]</scope>
    <source>
        <strain evidence="3">ATCC 52028</strain>
    </source>
</reference>
<dbReference type="EMBL" id="ML013267">
    <property type="protein sequence ID" value="RKO95067.1"/>
    <property type="molecule type" value="Genomic_DNA"/>
</dbReference>
<dbReference type="AlphaFoldDB" id="A0A4V1ISX4"/>
<proteinExistence type="predicted"/>
<sequence>MAESHAKKHPKSLQRVHYKPGDYVLLRNEARTKWQSKWIGPFIIRESYPEFDAYQLEFPNESPTHRQLYPHRVHADRLYRVVLHKDNVPTELWHWEPEKNAQPGMTEPYRGEPLYEADHP</sequence>
<name>A0A4V1ISX4_9FUNG</name>
<gene>
    <name evidence="2" type="ORF">CAUPRSCDRAFT_13167</name>
</gene>
<organism evidence="2 3">
    <name type="scientific">Caulochytrium protostelioides</name>
    <dbReference type="NCBI Taxonomy" id="1555241"/>
    <lineage>
        <taxon>Eukaryota</taxon>
        <taxon>Fungi</taxon>
        <taxon>Fungi incertae sedis</taxon>
        <taxon>Chytridiomycota</taxon>
        <taxon>Chytridiomycota incertae sedis</taxon>
        <taxon>Chytridiomycetes</taxon>
        <taxon>Caulochytriales</taxon>
        <taxon>Caulochytriaceae</taxon>
        <taxon>Caulochytrium</taxon>
    </lineage>
</organism>
<evidence type="ECO:0000313" key="3">
    <source>
        <dbReference type="Proteomes" id="UP000268535"/>
    </source>
</evidence>
<protein>
    <recommendedName>
        <fullName evidence="4">Murine leukemia virus integrase C-terminal domain-containing protein</fullName>
    </recommendedName>
</protein>
<evidence type="ECO:0000256" key="1">
    <source>
        <dbReference type="SAM" id="MobiDB-lite"/>
    </source>
</evidence>
<accession>A0A4V1ISX4</accession>
<evidence type="ECO:0000313" key="2">
    <source>
        <dbReference type="EMBL" id="RKO95067.1"/>
    </source>
</evidence>